<dbReference type="Proteomes" id="UP001454036">
    <property type="component" value="Unassembled WGS sequence"/>
</dbReference>
<comment type="caution">
    <text evidence="2">The sequence shown here is derived from an EMBL/GenBank/DDBJ whole genome shotgun (WGS) entry which is preliminary data.</text>
</comment>
<dbReference type="AlphaFoldDB" id="A0AAV3RMA2"/>
<name>A0AAV3RMA2_LITER</name>
<accession>A0AAV3RMA2</accession>
<keyword evidence="1" id="KW-1133">Transmembrane helix</keyword>
<evidence type="ECO:0000256" key="1">
    <source>
        <dbReference type="SAM" id="Phobius"/>
    </source>
</evidence>
<feature type="transmembrane region" description="Helical" evidence="1">
    <location>
        <begin position="20"/>
        <end position="38"/>
    </location>
</feature>
<keyword evidence="3" id="KW-1185">Reference proteome</keyword>
<sequence length="238" mass="25718">MYERYQDLAPSTVSTMVNTTIWVACCVCFPIVTMRLATPRGLTASPVNPTSRVVTGLICAQLLPNLRGSSSRAAAATATYHLSPGINSWLRSLDGSSIPFGPLSPPSAFSDPTGGMRRHCPLAVHPGVRLVVRHLGLKLGDVLLRVHHSCELGDCGKFHSRWHNCPLPFESRVRKTPNPPVLCESPIVLAWPPSPRGHPPAAGGPPQHRWVVLGLSPQVPARCPVTGLFPFRTEGVWV</sequence>
<evidence type="ECO:0000313" key="2">
    <source>
        <dbReference type="EMBL" id="GAA0182145.1"/>
    </source>
</evidence>
<dbReference type="PROSITE" id="PS51257">
    <property type="entry name" value="PROKAR_LIPOPROTEIN"/>
    <property type="match status" value="1"/>
</dbReference>
<organism evidence="2 3">
    <name type="scientific">Lithospermum erythrorhizon</name>
    <name type="common">Purple gromwell</name>
    <name type="synonym">Lithospermum officinale var. erythrorhizon</name>
    <dbReference type="NCBI Taxonomy" id="34254"/>
    <lineage>
        <taxon>Eukaryota</taxon>
        <taxon>Viridiplantae</taxon>
        <taxon>Streptophyta</taxon>
        <taxon>Embryophyta</taxon>
        <taxon>Tracheophyta</taxon>
        <taxon>Spermatophyta</taxon>
        <taxon>Magnoliopsida</taxon>
        <taxon>eudicotyledons</taxon>
        <taxon>Gunneridae</taxon>
        <taxon>Pentapetalae</taxon>
        <taxon>asterids</taxon>
        <taxon>lamiids</taxon>
        <taxon>Boraginales</taxon>
        <taxon>Boraginaceae</taxon>
        <taxon>Boraginoideae</taxon>
        <taxon>Lithospermeae</taxon>
        <taxon>Lithospermum</taxon>
    </lineage>
</organism>
<reference evidence="2 3" key="1">
    <citation type="submission" date="2024-01" db="EMBL/GenBank/DDBJ databases">
        <title>The complete chloroplast genome sequence of Lithospermum erythrorhizon: insights into the phylogenetic relationship among Boraginaceae species and the maternal lineages of purple gromwells.</title>
        <authorList>
            <person name="Okada T."/>
            <person name="Watanabe K."/>
        </authorList>
    </citation>
    <scope>NUCLEOTIDE SEQUENCE [LARGE SCALE GENOMIC DNA]</scope>
</reference>
<protein>
    <submittedName>
        <fullName evidence="2">Uncharacterized protein</fullName>
    </submittedName>
</protein>
<proteinExistence type="predicted"/>
<dbReference type="EMBL" id="BAABME010010805">
    <property type="protein sequence ID" value="GAA0182145.1"/>
    <property type="molecule type" value="Genomic_DNA"/>
</dbReference>
<evidence type="ECO:0000313" key="3">
    <source>
        <dbReference type="Proteomes" id="UP001454036"/>
    </source>
</evidence>
<keyword evidence="1" id="KW-0472">Membrane</keyword>
<keyword evidence="1" id="KW-0812">Transmembrane</keyword>
<gene>
    <name evidence="2" type="ORF">LIER_30329</name>
</gene>